<dbReference type="AlphaFoldDB" id="A0A2M9A879"/>
<dbReference type="Proteomes" id="UP000231134">
    <property type="component" value="Unassembled WGS sequence"/>
</dbReference>
<protein>
    <submittedName>
        <fullName evidence="1">Uncharacterized protein DUF4417</fullName>
    </submittedName>
</protein>
<dbReference type="RefSeq" id="WP_100425825.1">
    <property type="nucleotide sequence ID" value="NZ_PGEX01000001.1"/>
</dbReference>
<dbReference type="InterPro" id="IPR025530">
    <property type="entry name" value="DUF4417"/>
</dbReference>
<sequence>MIKADQITLDHLLIQQGALFTGTLMVPSLSSIEDVPDMENCIPINLAIKAGGVGHWGHCFVKDELQNKYWNSPYAYIPTLKNLEGVIGPDFSLYRDYSLERQQWNCYRNRVIAYHWQKNGINVIPTASWSTPDSFEWCWQGLPSNSALAITTNGIVSEKEGTRLFIIGLDELIQRKNPHSLIVCGHFFPWMQEKYPQVRMIRIKSYGQIWNERKKAMR</sequence>
<dbReference type="OrthoDB" id="9800801at2"/>
<proteinExistence type="predicted"/>
<evidence type="ECO:0000313" key="2">
    <source>
        <dbReference type="Proteomes" id="UP000231134"/>
    </source>
</evidence>
<organism evidence="1 2">
    <name type="scientific">Hallerella succinigenes</name>
    <dbReference type="NCBI Taxonomy" id="1896222"/>
    <lineage>
        <taxon>Bacteria</taxon>
        <taxon>Pseudomonadati</taxon>
        <taxon>Fibrobacterota</taxon>
        <taxon>Fibrobacteria</taxon>
        <taxon>Fibrobacterales</taxon>
        <taxon>Fibrobacteraceae</taxon>
        <taxon>Hallerella</taxon>
    </lineage>
</organism>
<keyword evidence="2" id="KW-1185">Reference proteome</keyword>
<comment type="caution">
    <text evidence="1">The sequence shown here is derived from an EMBL/GenBank/DDBJ whole genome shotgun (WGS) entry which is preliminary data.</text>
</comment>
<accession>A0A2M9A879</accession>
<name>A0A2M9A879_9BACT</name>
<dbReference type="Pfam" id="PF14386">
    <property type="entry name" value="DUF4417"/>
    <property type="match status" value="1"/>
</dbReference>
<evidence type="ECO:0000313" key="1">
    <source>
        <dbReference type="EMBL" id="PJJ41919.1"/>
    </source>
</evidence>
<reference evidence="1 2" key="1">
    <citation type="submission" date="2017-11" db="EMBL/GenBank/DDBJ databases">
        <title>Animal gut microbial communities from fecal samples from Wisconsin, USA.</title>
        <authorList>
            <person name="Neumann A."/>
        </authorList>
    </citation>
    <scope>NUCLEOTIDE SEQUENCE [LARGE SCALE GENOMIC DNA]</scope>
    <source>
        <strain evidence="1 2">UWS3</strain>
    </source>
</reference>
<dbReference type="EMBL" id="PGEX01000001">
    <property type="protein sequence ID" value="PJJ41919.1"/>
    <property type="molecule type" value="Genomic_DNA"/>
</dbReference>
<gene>
    <name evidence="1" type="ORF">BGX16_1926</name>
</gene>